<organism evidence="1 2">
    <name type="scientific">Modicisalibacter xianhensis</name>
    <dbReference type="NCBI Taxonomy" id="442341"/>
    <lineage>
        <taxon>Bacteria</taxon>
        <taxon>Pseudomonadati</taxon>
        <taxon>Pseudomonadota</taxon>
        <taxon>Gammaproteobacteria</taxon>
        <taxon>Oceanospirillales</taxon>
        <taxon>Halomonadaceae</taxon>
        <taxon>Modicisalibacter</taxon>
    </lineage>
</organism>
<proteinExistence type="predicted"/>
<evidence type="ECO:0000313" key="1">
    <source>
        <dbReference type="EMBL" id="TDX21851.1"/>
    </source>
</evidence>
<dbReference type="EMBL" id="SOEC01000033">
    <property type="protein sequence ID" value="TDX21851.1"/>
    <property type="molecule type" value="Genomic_DNA"/>
</dbReference>
<comment type="caution">
    <text evidence="1">The sequence shown here is derived from an EMBL/GenBank/DDBJ whole genome shotgun (WGS) entry which is preliminary data.</text>
</comment>
<name>A0A4R8FI50_9GAMM</name>
<accession>A0A4R8FI50</accession>
<evidence type="ECO:0000313" key="2">
    <source>
        <dbReference type="Proteomes" id="UP000294489"/>
    </source>
</evidence>
<reference evidence="1 2" key="1">
    <citation type="submission" date="2019-03" db="EMBL/GenBank/DDBJ databases">
        <title>Freshwater and sediment microbial communities from various areas in North America, analyzing microbe dynamics in response to fracking.</title>
        <authorList>
            <person name="Lamendella R."/>
        </authorList>
    </citation>
    <scope>NUCLEOTIDE SEQUENCE [LARGE SCALE GENOMIC DNA]</scope>
    <source>
        <strain evidence="1 2">6_TX</strain>
    </source>
</reference>
<protein>
    <submittedName>
        <fullName evidence="1">Uncharacterized protein</fullName>
    </submittedName>
</protein>
<gene>
    <name evidence="1" type="ORF">DFO67_1338</name>
</gene>
<dbReference type="Proteomes" id="UP000294489">
    <property type="component" value="Unassembled WGS sequence"/>
</dbReference>
<dbReference type="OrthoDB" id="489896at2"/>
<sequence length="137" mass="15552">MAYTKAWLDELDLALSSLDDCKLECDGMTYAISLLLDTAGISNGSFCGFTRDRTTGDVVMPHCWVELSGGVVIDYRLRMWLGDLDEIPHGVFLKTENPRFEYQGLPQRPPELDWAVLEVMTDGVINRVQIPRVEWLQ</sequence>
<dbReference type="AlphaFoldDB" id="A0A4R8FI50"/>
<dbReference type="RefSeq" id="WP_134021358.1">
    <property type="nucleotide sequence ID" value="NZ_SOEC01000033.1"/>
</dbReference>